<dbReference type="EMBL" id="BPQM01000088">
    <property type="protein sequence ID" value="GJD80232.1"/>
    <property type="molecule type" value="Genomic_DNA"/>
</dbReference>
<dbReference type="InterPro" id="IPR018580">
    <property type="entry name" value="Uncharacterised_YfhO"/>
</dbReference>
<proteinExistence type="predicted"/>
<reference evidence="2" key="1">
    <citation type="journal article" date="2016" name="Front. Microbiol.">
        <title>Genome Sequence of the Piezophilic, Mesophilic Sulfate-Reducing Bacterium Desulfovibrio indicus J2T.</title>
        <authorList>
            <person name="Cao J."/>
            <person name="Maignien L."/>
            <person name="Shao Z."/>
            <person name="Alain K."/>
            <person name="Jebbar M."/>
        </authorList>
    </citation>
    <scope>NUCLEOTIDE SEQUENCE</scope>
    <source>
        <strain evidence="2">NBRC 103626</strain>
    </source>
</reference>
<keyword evidence="1" id="KW-0472">Membrane</keyword>
<keyword evidence="1" id="KW-1133">Transmembrane helix</keyword>
<organism evidence="2 3">
    <name type="scientific">Methylobacterium gregans</name>
    <dbReference type="NCBI Taxonomy" id="374424"/>
    <lineage>
        <taxon>Bacteria</taxon>
        <taxon>Pseudomonadati</taxon>
        <taxon>Pseudomonadota</taxon>
        <taxon>Alphaproteobacteria</taxon>
        <taxon>Hyphomicrobiales</taxon>
        <taxon>Methylobacteriaceae</taxon>
        <taxon>Methylobacterium</taxon>
    </lineage>
</organism>
<dbReference type="RefSeq" id="WP_238304090.1">
    <property type="nucleotide sequence ID" value="NZ_BPQM01000088.1"/>
</dbReference>
<evidence type="ECO:0000313" key="2">
    <source>
        <dbReference type="EMBL" id="GJD80232.1"/>
    </source>
</evidence>
<keyword evidence="3" id="KW-1185">Reference proteome</keyword>
<keyword evidence="1" id="KW-0812">Transmembrane</keyword>
<evidence type="ECO:0000256" key="1">
    <source>
        <dbReference type="SAM" id="Phobius"/>
    </source>
</evidence>
<dbReference type="Proteomes" id="UP001055108">
    <property type="component" value="Unassembled WGS sequence"/>
</dbReference>
<feature type="transmembrane region" description="Helical" evidence="1">
    <location>
        <begin position="433"/>
        <end position="451"/>
    </location>
</feature>
<feature type="transmembrane region" description="Helical" evidence="1">
    <location>
        <begin position="386"/>
        <end position="402"/>
    </location>
</feature>
<feature type="transmembrane region" description="Helical" evidence="1">
    <location>
        <begin position="719"/>
        <end position="739"/>
    </location>
</feature>
<feature type="transmembrane region" description="Helical" evidence="1">
    <location>
        <begin position="261"/>
        <end position="283"/>
    </location>
</feature>
<feature type="transmembrane region" description="Helical" evidence="1">
    <location>
        <begin position="41"/>
        <end position="60"/>
    </location>
</feature>
<sequence>MTAGSGPLAGRTALSGRAISGRAISGRAVSGSRRSRAGAEIGHAVLAACLAAATAAIPLLHEPGFYFRDDAQAYFLPGFLEIARLIRSGEWPFLTPRLFQGGAFLAEYQYGVFNPVCLALYLVLDGFERLDRAAAFYAVFHIGLLGAGTYALGRSIGTGRPFAVLGGLAGATCFGIVDWGAVSWVPGLVSAAWLTWAAAFLMWAGRDGRFVPPAALAVFLVVASGWPFADAALLAGVGACLVAGAYPGGTTGADRRAGIRVLLATGLGFALAAPAWMPLAAAIGSTARLAASFDPHQWQTPLPTLVAIGVPLFPQAWTTFDGLSLIASPPMHYVGWWIPVALLHGAWSRLRTPGGAGAALLLAATLVLGLLAAAPGVSQLRWPFRFLPYFQIGSAVLGAWFLSQPGHGWSARSALALILGAGVLAGLPLSPAIGLNLALLLPVALIVLIILRGGGPRTRMGLIALGASHIALFAALTSLFPENSALPDWRPPMERTAYRAEPRLQQGDAALLLFERALFRGARIGDATPALYLAFPQGNAVLHTGDAAIAGYSPMRGKGFGALCLDYIGGSCPDAAERWTRPDPVTGANSLDLARVTRVTAQAGPRAEAFAVAAGAGWTHRSVAGGTLFERPSPGLPGTLSRLPDGAEIISAAEGAREARYGLAGAGGRLVWARAWYPGYQATWNGQPLTVEIVNDILPCVVVPAGTGELVLRYRPRGLGLGLALAALALVALAAWTLGTQRTSRRTPRRLLRRPTAAAT</sequence>
<evidence type="ECO:0000313" key="3">
    <source>
        <dbReference type="Proteomes" id="UP001055108"/>
    </source>
</evidence>
<dbReference type="PANTHER" id="PTHR38454">
    <property type="entry name" value="INTEGRAL MEMBRANE PROTEIN-RELATED"/>
    <property type="match status" value="1"/>
</dbReference>
<feature type="transmembrane region" description="Helical" evidence="1">
    <location>
        <begin position="463"/>
        <end position="481"/>
    </location>
</feature>
<evidence type="ECO:0008006" key="4">
    <source>
        <dbReference type="Google" id="ProtNLM"/>
    </source>
</evidence>
<feature type="transmembrane region" description="Helical" evidence="1">
    <location>
        <begin position="232"/>
        <end position="249"/>
    </location>
</feature>
<feature type="transmembrane region" description="Helical" evidence="1">
    <location>
        <begin position="354"/>
        <end position="374"/>
    </location>
</feature>
<gene>
    <name evidence="2" type="ORF">NBEOAGPD_3473</name>
</gene>
<reference evidence="2" key="2">
    <citation type="submission" date="2021-08" db="EMBL/GenBank/DDBJ databases">
        <authorList>
            <person name="Tani A."/>
            <person name="Ola A."/>
            <person name="Ogura Y."/>
            <person name="Katsura K."/>
            <person name="Hayashi T."/>
        </authorList>
    </citation>
    <scope>NUCLEOTIDE SEQUENCE</scope>
    <source>
        <strain evidence="2">NBRC 103626</strain>
    </source>
</reference>
<protein>
    <recommendedName>
        <fullName evidence="4">YfhO family protein</fullName>
    </recommendedName>
</protein>
<name>A0AA37HQL6_9HYPH</name>
<feature type="transmembrane region" description="Helical" evidence="1">
    <location>
        <begin position="409"/>
        <end position="427"/>
    </location>
</feature>
<dbReference type="PANTHER" id="PTHR38454:SF1">
    <property type="entry name" value="INTEGRAL MEMBRANE PROTEIN"/>
    <property type="match status" value="1"/>
</dbReference>
<feature type="transmembrane region" description="Helical" evidence="1">
    <location>
        <begin position="134"/>
        <end position="152"/>
    </location>
</feature>
<dbReference type="AlphaFoldDB" id="A0AA37HQL6"/>
<feature type="transmembrane region" description="Helical" evidence="1">
    <location>
        <begin position="183"/>
        <end position="203"/>
    </location>
</feature>
<feature type="transmembrane region" description="Helical" evidence="1">
    <location>
        <begin position="159"/>
        <end position="177"/>
    </location>
</feature>
<accession>A0AA37HQL6</accession>
<feature type="transmembrane region" description="Helical" evidence="1">
    <location>
        <begin position="330"/>
        <end position="347"/>
    </location>
</feature>
<comment type="caution">
    <text evidence="2">The sequence shown here is derived from an EMBL/GenBank/DDBJ whole genome shotgun (WGS) entry which is preliminary data.</text>
</comment>